<evidence type="ECO:0000313" key="2">
    <source>
        <dbReference type="Proteomes" id="UP000294581"/>
    </source>
</evidence>
<dbReference type="EMBL" id="SORF01000016">
    <property type="protein sequence ID" value="TDY42338.1"/>
    <property type="molecule type" value="Genomic_DNA"/>
</dbReference>
<dbReference type="AlphaFoldDB" id="A0A4R8LIT5"/>
<accession>A0A4R8LIT5</accession>
<comment type="caution">
    <text evidence="1">The sequence shown here is derived from an EMBL/GenBank/DDBJ whole genome shotgun (WGS) entry which is preliminary data.</text>
</comment>
<sequence length="50" mass="6049">MKLLTANELYGFFDKPEDNGDFVLDLKAAREERTEEILRNNWMKEREEQD</sequence>
<reference evidence="1 2" key="1">
    <citation type="submission" date="2019-03" db="EMBL/GenBank/DDBJ databases">
        <title>Genomic Encyclopedia of Type Strains, Phase IV (KMG-IV): sequencing the most valuable type-strain genomes for metagenomic binning, comparative biology and taxonomic classification.</title>
        <authorList>
            <person name="Goeker M."/>
        </authorList>
    </citation>
    <scope>NUCLEOTIDE SEQUENCE [LARGE SCALE GENOMIC DNA]</scope>
    <source>
        <strain evidence="1 2">DSM 17974</strain>
    </source>
</reference>
<protein>
    <submittedName>
        <fullName evidence="1">Uncharacterized protein</fullName>
    </submittedName>
</protein>
<evidence type="ECO:0000313" key="1">
    <source>
        <dbReference type="EMBL" id="TDY42338.1"/>
    </source>
</evidence>
<proteinExistence type="predicted"/>
<dbReference type="Proteomes" id="UP000294581">
    <property type="component" value="Unassembled WGS sequence"/>
</dbReference>
<name>A0A4R8LIT5_9BACL</name>
<keyword evidence="2" id="KW-1185">Reference proteome</keyword>
<gene>
    <name evidence="1" type="ORF">C7445_11616</name>
</gene>
<organism evidence="1 2">
    <name type="scientific">Alicyclobacillus sacchari</name>
    <dbReference type="NCBI Taxonomy" id="392010"/>
    <lineage>
        <taxon>Bacteria</taxon>
        <taxon>Bacillati</taxon>
        <taxon>Bacillota</taxon>
        <taxon>Bacilli</taxon>
        <taxon>Bacillales</taxon>
        <taxon>Alicyclobacillaceae</taxon>
        <taxon>Alicyclobacillus</taxon>
    </lineage>
</organism>